<feature type="chain" id="PRO_5044549784" evidence="6">
    <location>
        <begin position="24"/>
        <end position="1863"/>
    </location>
</feature>
<evidence type="ECO:0000313" key="9">
    <source>
        <dbReference type="EMBL" id="RYS76647.1"/>
    </source>
</evidence>
<protein>
    <submittedName>
        <fullName evidence="8">O-GlcNAcase nagJ</fullName>
        <ecNumber evidence="8">3.2.1.169</ecNumber>
    </submittedName>
</protein>
<keyword evidence="2 8" id="KW-0326">Glycosidase</keyword>
<dbReference type="InterPro" id="IPR007781">
    <property type="entry name" value="NAGLU"/>
</dbReference>
<dbReference type="Pfam" id="PF05089">
    <property type="entry name" value="NAGLU"/>
    <property type="match status" value="1"/>
</dbReference>
<dbReference type="Pfam" id="PF12972">
    <property type="entry name" value="NAGLU_C"/>
    <property type="match status" value="1"/>
</dbReference>
<keyword evidence="5" id="KW-0812">Transmembrane</keyword>
<feature type="domain" description="F5/8 type C" evidence="7">
    <location>
        <begin position="324"/>
        <end position="469"/>
    </location>
</feature>
<gene>
    <name evidence="8" type="primary">nagJ_2</name>
    <name evidence="9" type="ORF">EAI93_13145</name>
    <name evidence="8" type="ORF">ERS852456_00611</name>
</gene>
<dbReference type="GO" id="GO:0102571">
    <property type="term" value="F:[protein]-3-O-(N-acetyl-D-glucosaminyl)-L-serine/L-threonine O-N-acetyl-alpha-D-glucosaminase activity"/>
    <property type="evidence" value="ECO:0007669"/>
    <property type="project" value="UniProtKB-EC"/>
</dbReference>
<dbReference type="Gene3D" id="3.30.379.10">
    <property type="entry name" value="Chitobiase/beta-hexosaminidase domain 2-like"/>
    <property type="match status" value="1"/>
</dbReference>
<accession>A0A173Z5Q6</accession>
<dbReference type="EMBL" id="RCYR01000044">
    <property type="protein sequence ID" value="RYS76647.1"/>
    <property type="molecule type" value="Genomic_DNA"/>
</dbReference>
<feature type="region of interest" description="Disordered" evidence="4">
    <location>
        <begin position="1232"/>
        <end position="1253"/>
    </location>
</feature>
<feature type="region of interest" description="Disordered" evidence="4">
    <location>
        <begin position="1815"/>
        <end position="1835"/>
    </location>
</feature>
<dbReference type="Gene3D" id="2.60.120.260">
    <property type="entry name" value="Galactose-binding domain-like"/>
    <property type="match status" value="4"/>
</dbReference>
<dbReference type="InterPro" id="IPR029018">
    <property type="entry name" value="Hex-like_dom2"/>
</dbReference>
<dbReference type="PROSITE" id="PS50022">
    <property type="entry name" value="FA58C_3"/>
    <property type="match status" value="2"/>
</dbReference>
<keyword evidence="5" id="KW-0472">Membrane</keyword>
<feature type="signal peptide" evidence="6">
    <location>
        <begin position="1"/>
        <end position="23"/>
    </location>
</feature>
<feature type="domain" description="F5/8 type C" evidence="7">
    <location>
        <begin position="1226"/>
        <end position="1376"/>
    </location>
</feature>
<feature type="compositionally biased region" description="Basic and acidic residues" evidence="4">
    <location>
        <begin position="1815"/>
        <end position="1827"/>
    </location>
</feature>
<keyword evidence="3" id="KW-0175">Coiled coil</keyword>
<dbReference type="InterPro" id="IPR000421">
    <property type="entry name" value="FA58C"/>
</dbReference>
<dbReference type="InterPro" id="IPR024733">
    <property type="entry name" value="NAGLU_tim-barrel"/>
</dbReference>
<dbReference type="InterPro" id="IPR024240">
    <property type="entry name" value="NAGLU_N"/>
</dbReference>
<dbReference type="Gene3D" id="1.20.1270.70">
    <property type="entry name" value="Designed single chain three-helix bundle"/>
    <property type="match status" value="2"/>
</dbReference>
<dbReference type="Gene3D" id="3.20.20.80">
    <property type="entry name" value="Glycosidases"/>
    <property type="match status" value="1"/>
</dbReference>
<evidence type="ECO:0000313" key="11">
    <source>
        <dbReference type="Proteomes" id="UP000292665"/>
    </source>
</evidence>
<evidence type="ECO:0000259" key="7">
    <source>
        <dbReference type="PROSITE" id="PS50022"/>
    </source>
</evidence>
<evidence type="ECO:0000256" key="6">
    <source>
        <dbReference type="SAM" id="SignalP"/>
    </source>
</evidence>
<organism evidence="8 10">
    <name type="scientific">[Ruminococcus] torques</name>
    <dbReference type="NCBI Taxonomy" id="33039"/>
    <lineage>
        <taxon>Bacteria</taxon>
        <taxon>Bacillati</taxon>
        <taxon>Bacillota</taxon>
        <taxon>Clostridia</taxon>
        <taxon>Lachnospirales</taxon>
        <taxon>Lachnospiraceae</taxon>
        <taxon>Mediterraneibacter</taxon>
    </lineage>
</organism>
<dbReference type="Gene3D" id="1.20.120.670">
    <property type="entry name" value="N-acetyl-b-d-glucoasminidase"/>
    <property type="match status" value="1"/>
</dbReference>
<evidence type="ECO:0000256" key="2">
    <source>
        <dbReference type="ARBA" id="ARBA00023295"/>
    </source>
</evidence>
<dbReference type="InterPro" id="IPR008979">
    <property type="entry name" value="Galactose-bd-like_sf"/>
</dbReference>
<dbReference type="PANTHER" id="PTHR12872">
    <property type="entry name" value="ALPHA-N-ACETYLGLUCOSAMINIDASE"/>
    <property type="match status" value="1"/>
</dbReference>
<proteinExistence type="predicted"/>
<dbReference type="GO" id="GO:0005975">
    <property type="term" value="P:carbohydrate metabolic process"/>
    <property type="evidence" value="ECO:0007669"/>
    <property type="project" value="UniProtKB-ARBA"/>
</dbReference>
<dbReference type="Pfam" id="PF12971">
    <property type="entry name" value="NAGLU_N"/>
    <property type="match status" value="1"/>
</dbReference>
<dbReference type="SUPFAM" id="SSF49785">
    <property type="entry name" value="Galactose-binding domain-like"/>
    <property type="match status" value="4"/>
</dbReference>
<reference evidence="9 11" key="2">
    <citation type="journal article" date="2019" name="Science, e1252229">
        <title>Invertible promoters mediate bacterial phase variation, antibiotic resistance, and host adaptation in the gut.</title>
        <authorList>
            <person name="Jiang X."/>
            <person name="Hall A.B."/>
            <person name="Arthur T.D."/>
            <person name="Plichta D.R."/>
            <person name="Covington C.T."/>
            <person name="Poyet M."/>
            <person name="Crothers J."/>
            <person name="Moses P.L."/>
            <person name="Tolonen A.C."/>
            <person name="Vlamakis H."/>
            <person name="Alm E.J."/>
            <person name="Xavier R.J."/>
        </authorList>
    </citation>
    <scope>NUCLEOTIDE SEQUENCE [LARGE SCALE GENOMIC DNA]</scope>
    <source>
        <strain evidence="11">aa_0143</strain>
        <strain evidence="9">Aa_0143</strain>
    </source>
</reference>
<evidence type="ECO:0000256" key="1">
    <source>
        <dbReference type="ARBA" id="ARBA00022801"/>
    </source>
</evidence>
<keyword evidence="1 8" id="KW-0378">Hydrolase</keyword>
<dbReference type="Pfam" id="PF00754">
    <property type="entry name" value="F5_F8_type_C"/>
    <property type="match status" value="3"/>
</dbReference>
<dbReference type="Pfam" id="PF07554">
    <property type="entry name" value="FIVAR"/>
    <property type="match status" value="6"/>
</dbReference>
<dbReference type="RefSeq" id="WP_004846476.1">
    <property type="nucleotide sequence ID" value="NZ_CATVPX010000018.1"/>
</dbReference>
<feature type="transmembrane region" description="Helical" evidence="5">
    <location>
        <begin position="1842"/>
        <end position="1858"/>
    </location>
</feature>
<feature type="coiled-coil region" evidence="3">
    <location>
        <begin position="1744"/>
        <end position="1808"/>
    </location>
</feature>
<dbReference type="Proteomes" id="UP000095787">
    <property type="component" value="Unassembled WGS sequence"/>
</dbReference>
<dbReference type="Proteomes" id="UP000292665">
    <property type="component" value="Unassembled WGS sequence"/>
</dbReference>
<evidence type="ECO:0000313" key="8">
    <source>
        <dbReference type="EMBL" id="CUN71019.1"/>
    </source>
</evidence>
<dbReference type="PANTHER" id="PTHR12872:SF1">
    <property type="entry name" value="ALPHA-N-ACETYLGLUCOSAMINIDASE"/>
    <property type="match status" value="1"/>
</dbReference>
<dbReference type="Gene3D" id="1.20.1270.90">
    <property type="entry name" value="AF1782-like"/>
    <property type="match status" value="4"/>
</dbReference>
<name>A0A173Z5Q6_9FIRM</name>
<keyword evidence="5" id="KW-1133">Transmembrane helix</keyword>
<dbReference type="InterPro" id="IPR024732">
    <property type="entry name" value="NAGLU_C"/>
</dbReference>
<feature type="coiled-coil region" evidence="3">
    <location>
        <begin position="1635"/>
        <end position="1685"/>
    </location>
</feature>
<evidence type="ECO:0000313" key="10">
    <source>
        <dbReference type="Proteomes" id="UP000095787"/>
    </source>
</evidence>
<evidence type="ECO:0000256" key="5">
    <source>
        <dbReference type="SAM" id="Phobius"/>
    </source>
</evidence>
<keyword evidence="6" id="KW-0732">Signal</keyword>
<reference evidence="8 10" key="1">
    <citation type="submission" date="2015-09" db="EMBL/GenBank/DDBJ databases">
        <authorList>
            <consortium name="Pathogen Informatics"/>
        </authorList>
    </citation>
    <scope>NUCLEOTIDE SEQUENCE [LARGE SCALE GENOMIC DNA]</scope>
    <source>
        <strain evidence="8 10">2789STDY5834841</strain>
    </source>
</reference>
<evidence type="ECO:0000256" key="3">
    <source>
        <dbReference type="SAM" id="Coils"/>
    </source>
</evidence>
<dbReference type="EC" id="3.2.1.169" evidence="8"/>
<sequence>MQKKIRKIVSSILASCMVISAFAGIAPQKAEAKTTLVNVAVNGTVSTQNGENGSYVIGNINDGDPKTSWQTQGTWPATAVIQLDKGRSISKVAVELGEDGDNSTGRTALVTVQYAQNGITTDLIDFGSKRMTVDSKEEFTADVPKSATHIYVTLSDPQNSDGSQGAFWPSVQEVEVFEEQEEKVSDYNNIANQAKITTDGNENQSEGSANLVDGNDKTLYKFHNEAQTSEKYIALNFDEARTMDAFRIAFEHVGDTDSVDFAFEYSILAKKAGDSDYTKIADHQKANRTDNYAQVYKFNAAQYSEVKIVMHSCKTQGGTQNGWPAVAEFEVYGSEIEVQDTGSIAFKKPVHTPSGKNTAKNITDGSKKTQWTGAYYPSYVDIDLEKNYNLDTVEVYTPENGYSQYTIYTSMDGRDFDKLAEKTSKDSCDAEKGEVYQAEGKEARIVRVYMEYNSASTAAVLNEVRVTGKESKSEVQKRPEINTVKYEESEYNVEITENDTKNEVYGIIERRLGKAYKDWFKLELAENPKKNGYDYFELSMDGDQVKIKGNDGVSLATGLNHYLKYFCQVNLSQVGDQADMPENKPVVTEKVFKETKAEVRYSYNYCTLSYSMAFWGEQEWRDELDWLALNGVNVVLDATAQEEVWRRFLGELGYSHEDIKDFIAGPAYYAWAYMANLSGFGGPVHDSWFEERTELARKNQLIMRKLGMQPVLQGYSGMVPTNIHDYDKNAEVIEQGEWCSFQRPTMLKTTSSTFEKYAKKFYQCQKEVYGDVSNYYATDPFHEGGITGGMNASDISEKVLTEMITADKDAVWIIQSWQGNPTTALLNGLDRVEKGTDHALILDLYAEKDPHYDEGRPGAEAYGDEEEFDKTPWLFCMLNNFGGRLGLHGHLDNLANNIPKVFNETKYIAGIGITPEASVNNPVLYDFLFETIWQDDASQKMEVIDLDTWLDDYATRRYGAESESANQAWDILKETVYKASLNGLGQGAPESVVNARPNLTIGAASTWGNAVISYEKGDLEEAAALLLADYDKLKDSAGYQYDLANVLQQVLSNSAQEYQKGMSAAFSAKDLDSFKTYSEKFMSVIEDMEKVTGTSEYFLLGRWVEQAKALANNADDFTKELYEFNAKALVTTWGSKNQAEKGGLKDYSNRQWSGLIGDFYKARWQRWITARTNELSGTDYESNIDWFEWEWEWVRSNKEYPTTATPQDLKTLGAEILENYSVKNPAANDEFDLPTEGMTATAGSAQPQTGKEGPASYVLDKDVSTLWHSKYEGDDQNNLWIDIALGESKTVNGLRILPRNGAVNGVIVEYRIEVSNDNGQSYHEVATGTWTNDSGWKWAQFDQTEATNVRLYAVRTLSDQAGKNFASAAEIRIMAPKKEEPQPEQVNKQFLEFLIGYAQSAKEKPEYEHVVPEVKKALDAALAKAVQVKDNEKASQEQVDEAYTELLEIVHMLDFIGDTTSLKVLVDAVSDKTEKDYTPSTWQPFKSALDAANEVLKNENALDADIEAARTALETAVNGLVKRADFTKLQASVDEAKKAYGDLSGYTEESAAKYTQALTAAETVLKNADASQTEVDQAKTDLETAISGLTAKPSPDKVDKTALQSYVDFAKKYADKEEEYTPSTWNAFKAAYDKAQEVLKDEKAAQKEVDDALAKLQKAAVDLEMKPSKEKLEELKKAIKAAEKKDLSGYTDASVEAYKDVVEKAKTMLSDKETTATEVEDMLKTLKDADKLLVEKDNPQEEDKKPSKEQLEALKEAIKAAEKKDLSGYTDASVKAYKDVLEKAKAVLEDKKATAKDVEDMLKALKDAEKLLVKKDDVKEDEDKNPDSQKGQAVQTGDQTPIMFWAFMLVASAVVIFRRRKRA</sequence>
<dbReference type="EMBL" id="CYZO01000006">
    <property type="protein sequence ID" value="CUN71019.1"/>
    <property type="molecule type" value="Genomic_DNA"/>
</dbReference>
<evidence type="ECO:0000256" key="4">
    <source>
        <dbReference type="SAM" id="MobiDB-lite"/>
    </source>
</evidence>